<reference evidence="1 2" key="1">
    <citation type="journal article" date="2022" name="Plant J.">
        <title>Chromosome-level genome of Camellia lanceoleosa provides a valuable resource for understanding genome evolution and self-incompatibility.</title>
        <authorList>
            <person name="Gong W."/>
            <person name="Xiao S."/>
            <person name="Wang L."/>
            <person name="Liao Z."/>
            <person name="Chang Y."/>
            <person name="Mo W."/>
            <person name="Hu G."/>
            <person name="Li W."/>
            <person name="Zhao G."/>
            <person name="Zhu H."/>
            <person name="Hu X."/>
            <person name="Ji K."/>
            <person name="Xiang X."/>
            <person name="Song Q."/>
            <person name="Yuan D."/>
            <person name="Jin S."/>
            <person name="Zhang L."/>
        </authorList>
    </citation>
    <scope>NUCLEOTIDE SEQUENCE [LARGE SCALE GENOMIC DNA]</scope>
    <source>
        <strain evidence="1">SQ_2022a</strain>
    </source>
</reference>
<accession>A0ACC0FX03</accession>
<comment type="caution">
    <text evidence="1">The sequence shown here is derived from an EMBL/GenBank/DDBJ whole genome shotgun (WGS) entry which is preliminary data.</text>
</comment>
<name>A0ACC0FX03_9ERIC</name>
<sequence length="474" mass="52948">MGLFKVLSLLKTLLLLSTIGVVTPFIEASSDGNVARKLYFTTRVMEDNNITSSSYPSPSPPPSQPPSPAERSNVSSFKPNIAVVVAVLTTVFSITFLLLLYAKHCKGGRNGYYSASSRGRAPPSMARKNSGVDRTVIESLPIFRFGSLRGEKDGLECAVCLNRFESTEVLRLLPKCKHAFHVECVDTWLDAHSTCPLCRYRVDPEDILLLADFAKILAPNEPLPPPPPQTTALGGEENERLESIRRVSGRHSSAGERGSSSSSSGGSLQIVLHRPSDSSRRSLDSWNMRKKKKQPDIVSVGCFDRQCRKDGLLLTSQEDRRRLEHRIIIGGGGGGGGGFHRRWSDVQASDLLYLRSEMVMSDSRRLSASSSGSRPSESRHQQQNHPQQQQQQNNEWQSGRSVINGRSVSEITRLSRFGNTNDNGHRQRRQNHQEWRWRWRRREAEGEAGVVSRWMGWISQSQSETQLTQPDVQS</sequence>
<proteinExistence type="predicted"/>
<evidence type="ECO:0000313" key="2">
    <source>
        <dbReference type="Proteomes" id="UP001060215"/>
    </source>
</evidence>
<protein>
    <submittedName>
        <fullName evidence="1">RING-H2 finger protein ATL43</fullName>
    </submittedName>
</protein>
<keyword evidence="2" id="KW-1185">Reference proteome</keyword>
<dbReference type="Proteomes" id="UP001060215">
    <property type="component" value="Chromosome 13"/>
</dbReference>
<organism evidence="1 2">
    <name type="scientific">Camellia lanceoleosa</name>
    <dbReference type="NCBI Taxonomy" id="1840588"/>
    <lineage>
        <taxon>Eukaryota</taxon>
        <taxon>Viridiplantae</taxon>
        <taxon>Streptophyta</taxon>
        <taxon>Embryophyta</taxon>
        <taxon>Tracheophyta</taxon>
        <taxon>Spermatophyta</taxon>
        <taxon>Magnoliopsida</taxon>
        <taxon>eudicotyledons</taxon>
        <taxon>Gunneridae</taxon>
        <taxon>Pentapetalae</taxon>
        <taxon>asterids</taxon>
        <taxon>Ericales</taxon>
        <taxon>Theaceae</taxon>
        <taxon>Camellia</taxon>
    </lineage>
</organism>
<evidence type="ECO:0000313" key="1">
    <source>
        <dbReference type="EMBL" id="KAI7992958.1"/>
    </source>
</evidence>
<gene>
    <name evidence="1" type="ORF">LOK49_LG12G02769</name>
</gene>
<dbReference type="EMBL" id="CM045770">
    <property type="protein sequence ID" value="KAI7992958.1"/>
    <property type="molecule type" value="Genomic_DNA"/>
</dbReference>